<dbReference type="EMBL" id="JBFPER010000001">
    <property type="protein sequence ID" value="MEX0381046.1"/>
    <property type="molecule type" value="Genomic_DNA"/>
</dbReference>
<feature type="domain" description="YdbS-like PH" evidence="2">
    <location>
        <begin position="73"/>
        <end position="149"/>
    </location>
</feature>
<sequence>MIPKNAQSLPKAAKKVWLIEDAISFLVLLIIVVAINIFLKFDWHSTLLSWINGLFGVALAMTLGYVMLIPYRYRFYKYLLHQNAVSIYKGFFLRRTKTIPLNRIQNVDTSQGPILKIFHLQNVVIVTAAHEFKIETINEDVAQYLRDQLIMAARQAREVAIDD</sequence>
<proteinExistence type="predicted"/>
<reference evidence="3 4" key="1">
    <citation type="submission" date="2024-07" db="EMBL/GenBank/DDBJ databases">
        <authorList>
            <person name="Yun M."/>
        </authorList>
    </citation>
    <scope>NUCLEOTIDE SEQUENCE [LARGE SCALE GENOMIC DNA]</scope>
    <source>
        <strain evidence="3 4">MS01</strain>
    </source>
</reference>
<gene>
    <name evidence="3" type="ORF">AB3K24_06735</name>
</gene>
<evidence type="ECO:0000259" key="2">
    <source>
        <dbReference type="Pfam" id="PF03703"/>
    </source>
</evidence>
<dbReference type="InterPro" id="IPR005182">
    <property type="entry name" value="YdbS-like_PH"/>
</dbReference>
<dbReference type="PANTHER" id="PTHR34473">
    <property type="entry name" value="UPF0699 TRANSMEMBRANE PROTEIN YDBS"/>
    <property type="match status" value="1"/>
</dbReference>
<feature type="transmembrane region" description="Helical" evidence="1">
    <location>
        <begin position="47"/>
        <end position="68"/>
    </location>
</feature>
<dbReference type="RefSeq" id="WP_367974549.1">
    <property type="nucleotide sequence ID" value="NZ_JBFPER010000001.1"/>
</dbReference>
<accession>A0ABV3S3Y7</accession>
<dbReference type="Pfam" id="PF03703">
    <property type="entry name" value="bPH_2"/>
    <property type="match status" value="1"/>
</dbReference>
<name>A0ABV3S3Y7_9LACO</name>
<keyword evidence="1" id="KW-1133">Transmembrane helix</keyword>
<dbReference type="Proteomes" id="UP001556617">
    <property type="component" value="Unassembled WGS sequence"/>
</dbReference>
<keyword evidence="1" id="KW-0472">Membrane</keyword>
<organism evidence="3 4">
    <name type="scientific">Leuconostoc aquikimchii</name>
    <dbReference type="NCBI Taxonomy" id="3236804"/>
    <lineage>
        <taxon>Bacteria</taxon>
        <taxon>Bacillati</taxon>
        <taxon>Bacillota</taxon>
        <taxon>Bacilli</taxon>
        <taxon>Lactobacillales</taxon>
        <taxon>Lactobacillaceae</taxon>
        <taxon>Leuconostoc</taxon>
    </lineage>
</organism>
<evidence type="ECO:0000313" key="3">
    <source>
        <dbReference type="EMBL" id="MEX0381046.1"/>
    </source>
</evidence>
<evidence type="ECO:0000256" key="1">
    <source>
        <dbReference type="SAM" id="Phobius"/>
    </source>
</evidence>
<evidence type="ECO:0000313" key="4">
    <source>
        <dbReference type="Proteomes" id="UP001556617"/>
    </source>
</evidence>
<keyword evidence="4" id="KW-1185">Reference proteome</keyword>
<comment type="caution">
    <text evidence="3">The sequence shown here is derived from an EMBL/GenBank/DDBJ whole genome shotgun (WGS) entry which is preliminary data.</text>
</comment>
<protein>
    <submittedName>
        <fullName evidence="3">PH domain-containing protein</fullName>
    </submittedName>
</protein>
<dbReference type="PANTHER" id="PTHR34473:SF2">
    <property type="entry name" value="UPF0699 TRANSMEMBRANE PROTEIN YDBT"/>
    <property type="match status" value="1"/>
</dbReference>
<keyword evidence="1" id="KW-0812">Transmembrane</keyword>
<feature type="transmembrane region" description="Helical" evidence="1">
    <location>
        <begin position="21"/>
        <end position="41"/>
    </location>
</feature>